<protein>
    <submittedName>
        <fullName evidence="3">Uncharacterized protein</fullName>
    </submittedName>
</protein>
<evidence type="ECO:0000256" key="1">
    <source>
        <dbReference type="SAM" id="MobiDB-lite"/>
    </source>
</evidence>
<dbReference type="WBParaSite" id="Gr19_v10_g10081.t1">
    <property type="protein sequence ID" value="Gr19_v10_g10081.t1"/>
    <property type="gene ID" value="Gr19_v10_g10081"/>
</dbReference>
<organism evidence="2 3">
    <name type="scientific">Globodera rostochiensis</name>
    <name type="common">Golden nematode worm</name>
    <name type="synonym">Heterodera rostochiensis</name>
    <dbReference type="NCBI Taxonomy" id="31243"/>
    <lineage>
        <taxon>Eukaryota</taxon>
        <taxon>Metazoa</taxon>
        <taxon>Ecdysozoa</taxon>
        <taxon>Nematoda</taxon>
        <taxon>Chromadorea</taxon>
        <taxon>Rhabditida</taxon>
        <taxon>Tylenchina</taxon>
        <taxon>Tylenchomorpha</taxon>
        <taxon>Tylenchoidea</taxon>
        <taxon>Heteroderidae</taxon>
        <taxon>Heteroderinae</taxon>
        <taxon>Globodera</taxon>
    </lineage>
</organism>
<accession>A0A914GP91</accession>
<dbReference type="AlphaFoldDB" id="A0A914GP91"/>
<evidence type="ECO:0000313" key="3">
    <source>
        <dbReference type="WBParaSite" id="Gr19_v10_g10081.t1"/>
    </source>
</evidence>
<dbReference type="Proteomes" id="UP000887572">
    <property type="component" value="Unplaced"/>
</dbReference>
<feature type="compositionally biased region" description="Acidic residues" evidence="1">
    <location>
        <begin position="1"/>
        <end position="10"/>
    </location>
</feature>
<proteinExistence type="predicted"/>
<keyword evidence="2" id="KW-1185">Reference proteome</keyword>
<name>A0A914GP91_GLORO</name>
<feature type="region of interest" description="Disordered" evidence="1">
    <location>
        <begin position="1"/>
        <end position="21"/>
    </location>
</feature>
<reference evidence="3" key="1">
    <citation type="submission" date="2022-11" db="UniProtKB">
        <authorList>
            <consortium name="WormBaseParasite"/>
        </authorList>
    </citation>
    <scope>IDENTIFICATION</scope>
</reference>
<sequence>MSDNESDEEQQQQNVMPGDLLGPLHIRRMSSSAQHCRFRKDKISYIDRSVIEFLQSIRRLFSSGTSVCISTFANQNRSWEIIWHQIWPFFNNNICCLVFDKFRLFQLDAFRQFSPGILRNCANLRSLSGYNLFPEFPADDNANASSAQAVAKWLITPLHDGRPKILQCEEYTRRAMYSLQRAFRYASEPAFFILQLNWFVVRLSEKRRNGPSGRRRRRSRFYNAKVEIDLMDATIDDVNPPIFCSIA</sequence>
<evidence type="ECO:0000313" key="2">
    <source>
        <dbReference type="Proteomes" id="UP000887572"/>
    </source>
</evidence>